<dbReference type="EMBL" id="LLXI01001901">
    <property type="protein sequence ID" value="PKY55610.1"/>
    <property type="molecule type" value="Genomic_DNA"/>
</dbReference>
<dbReference type="Pfam" id="PF13359">
    <property type="entry name" value="DDE_Tnp_4"/>
    <property type="match status" value="1"/>
</dbReference>
<dbReference type="GO" id="GO:0046872">
    <property type="term" value="F:metal ion binding"/>
    <property type="evidence" value="ECO:0007669"/>
    <property type="project" value="UniProtKB-KW"/>
</dbReference>
<dbReference type="Proteomes" id="UP000234323">
    <property type="component" value="Unassembled WGS sequence"/>
</dbReference>
<evidence type="ECO:0000256" key="1">
    <source>
        <dbReference type="ARBA" id="ARBA00001968"/>
    </source>
</evidence>
<dbReference type="InterPro" id="IPR027806">
    <property type="entry name" value="HARBI1_dom"/>
</dbReference>
<gene>
    <name evidence="5" type="ORF">RhiirA4_427641</name>
</gene>
<protein>
    <recommendedName>
        <fullName evidence="4">DDE Tnp4 domain-containing protein</fullName>
    </recommendedName>
</protein>
<feature type="compositionally biased region" description="Acidic residues" evidence="3">
    <location>
        <begin position="194"/>
        <end position="216"/>
    </location>
</feature>
<keyword evidence="6" id="KW-1185">Reference proteome</keyword>
<evidence type="ECO:0000256" key="2">
    <source>
        <dbReference type="ARBA" id="ARBA00022723"/>
    </source>
</evidence>
<reference evidence="5 6" key="1">
    <citation type="submission" date="2015-10" db="EMBL/GenBank/DDBJ databases">
        <title>Genome analyses suggest a sexual origin of heterokaryosis in a supposedly ancient asexual fungus.</title>
        <authorList>
            <person name="Ropars J."/>
            <person name="Sedzielewska K."/>
            <person name="Noel J."/>
            <person name="Charron P."/>
            <person name="Farinelli L."/>
            <person name="Marton T."/>
            <person name="Kruger M."/>
            <person name="Pelin A."/>
            <person name="Brachmann A."/>
            <person name="Corradi N."/>
        </authorList>
    </citation>
    <scope>NUCLEOTIDE SEQUENCE [LARGE SCALE GENOMIC DNA]</scope>
    <source>
        <strain evidence="5 6">A4</strain>
    </source>
</reference>
<comment type="caution">
    <text evidence="5">The sequence shown here is derived from an EMBL/GenBank/DDBJ whole genome shotgun (WGS) entry which is preliminary data.</text>
</comment>
<dbReference type="AlphaFoldDB" id="A0A2I1H9S5"/>
<dbReference type="VEuPathDB" id="FungiDB:RhiirA1_481524"/>
<dbReference type="VEuPathDB" id="FungiDB:FUN_006844"/>
<evidence type="ECO:0000259" key="4">
    <source>
        <dbReference type="Pfam" id="PF13359"/>
    </source>
</evidence>
<evidence type="ECO:0000256" key="3">
    <source>
        <dbReference type="SAM" id="MobiDB-lite"/>
    </source>
</evidence>
<evidence type="ECO:0000313" key="5">
    <source>
        <dbReference type="EMBL" id="PKY55610.1"/>
    </source>
</evidence>
<accession>A0A2I1H9S5</accession>
<proteinExistence type="predicted"/>
<name>A0A2I1H9S5_9GLOM</name>
<organism evidence="5 6">
    <name type="scientific">Rhizophagus irregularis</name>
    <dbReference type="NCBI Taxonomy" id="588596"/>
    <lineage>
        <taxon>Eukaryota</taxon>
        <taxon>Fungi</taxon>
        <taxon>Fungi incertae sedis</taxon>
        <taxon>Mucoromycota</taxon>
        <taxon>Glomeromycotina</taxon>
        <taxon>Glomeromycetes</taxon>
        <taxon>Glomerales</taxon>
        <taxon>Glomeraceae</taxon>
        <taxon>Rhizophagus</taxon>
    </lineage>
</organism>
<keyword evidence="2" id="KW-0479">Metal-binding</keyword>
<sequence length="239" mass="28487">MSEHKNIEELLSFYVITSCQDMEDEDLFESEENSSEEEENEMVMLGLTSLLGTRYLEQRNFHVAKSKHWYYNILPKYDDYRFKIIMRMDSLNFQKLVLTLSTHQIFHNNSCHLQAPVEFQLAIFLRRIGSKENIFEICSRVVVENAFGRLKNRFKALKELNSRKISNVVQLTECAIILHNFLELNNDNIEELFEDDDNEDDEDDEDDRDNENEENQNEIALKREGERKREYIMNQIIDP</sequence>
<evidence type="ECO:0000313" key="6">
    <source>
        <dbReference type="Proteomes" id="UP000234323"/>
    </source>
</evidence>
<feature type="region of interest" description="Disordered" evidence="3">
    <location>
        <begin position="194"/>
        <end position="226"/>
    </location>
</feature>
<dbReference type="VEuPathDB" id="FungiDB:RhiirFUN_012771"/>
<comment type="cofactor">
    <cofactor evidence="1">
        <name>a divalent metal cation</name>
        <dbReference type="ChEBI" id="CHEBI:60240"/>
    </cofactor>
</comment>
<feature type="domain" description="DDE Tnp4" evidence="4">
    <location>
        <begin position="139"/>
        <end position="180"/>
    </location>
</feature>